<feature type="compositionally biased region" description="Basic residues" evidence="1">
    <location>
        <begin position="28"/>
        <end position="40"/>
    </location>
</feature>
<gene>
    <name evidence="2" type="ORF">SNAT2548_LOCUS19915</name>
</gene>
<sequence>MAASRLLHKACLLWIPSRHSFASLAPKLPRHRSPPGRRKAPKTEGDAADQGQLPEWLFEDRPVWLQALLLFLREPDLIMVRLGGAARRMGRRPATGSLPELKELQLPEGQLRDWALEELREAADAGRKVRAVAVLATEADHAADAVEVLRSMGFKRVANLRTKAFLQQLQTLPGSVE</sequence>
<dbReference type="Proteomes" id="UP000604046">
    <property type="component" value="Unassembled WGS sequence"/>
</dbReference>
<dbReference type="EMBL" id="CAJNDS010002192">
    <property type="protein sequence ID" value="CAE7366660.1"/>
    <property type="molecule type" value="Genomic_DNA"/>
</dbReference>
<proteinExistence type="predicted"/>
<reference evidence="2" key="1">
    <citation type="submission" date="2021-02" db="EMBL/GenBank/DDBJ databases">
        <authorList>
            <person name="Dougan E. K."/>
            <person name="Rhodes N."/>
            <person name="Thang M."/>
            <person name="Chan C."/>
        </authorList>
    </citation>
    <scope>NUCLEOTIDE SEQUENCE</scope>
</reference>
<name>A0A812PY51_9DINO</name>
<protein>
    <submittedName>
        <fullName evidence="2">Uncharacterized protein</fullName>
    </submittedName>
</protein>
<accession>A0A812PY51</accession>
<evidence type="ECO:0000313" key="2">
    <source>
        <dbReference type="EMBL" id="CAE7366660.1"/>
    </source>
</evidence>
<evidence type="ECO:0000256" key="1">
    <source>
        <dbReference type="SAM" id="MobiDB-lite"/>
    </source>
</evidence>
<dbReference type="OrthoDB" id="10396388at2759"/>
<dbReference type="AlphaFoldDB" id="A0A812PY51"/>
<comment type="caution">
    <text evidence="2">The sequence shown here is derived from an EMBL/GenBank/DDBJ whole genome shotgun (WGS) entry which is preliminary data.</text>
</comment>
<feature type="region of interest" description="Disordered" evidence="1">
    <location>
        <begin position="25"/>
        <end position="51"/>
    </location>
</feature>
<evidence type="ECO:0000313" key="3">
    <source>
        <dbReference type="Proteomes" id="UP000604046"/>
    </source>
</evidence>
<organism evidence="2 3">
    <name type="scientific">Symbiodinium natans</name>
    <dbReference type="NCBI Taxonomy" id="878477"/>
    <lineage>
        <taxon>Eukaryota</taxon>
        <taxon>Sar</taxon>
        <taxon>Alveolata</taxon>
        <taxon>Dinophyceae</taxon>
        <taxon>Suessiales</taxon>
        <taxon>Symbiodiniaceae</taxon>
        <taxon>Symbiodinium</taxon>
    </lineage>
</organism>
<keyword evidence="3" id="KW-1185">Reference proteome</keyword>